<keyword evidence="2 4" id="KW-0808">Transferase</keyword>
<sequence>MSTASIVIASAARTAVGSFNGAFANTPAHELGAAVIKGVLKRAGVEAGEVDEVIRGQVLQAGEGQNPARQAAMKAGIPQEKTAWGMNQLCGSGLRAVALGMQQIATGDADIIVAGGMESMSMAPHCAHLRGGVKMGDFNMIDTMIKDGLTDAFYGYHMGITAENVARQWQFSREEQDAFTVASQNNAEAAQKAGRFADEIIPFIVKTRKGDVTVDQDEYIRHGTTLDQMTKLRPAFDKEGTVTAGNASGLNDGAAATLLMTETQAFKRGIEPLARIVSWATAGVDPRVMGTGPIPASRKALAKAGWAIGDVQLVEANEAFAAQALRGQQGPWLGSWHRQRQWRRHRHRPSDRRVRRPRAQHAALRNEAPWRVQGPGDLVHRRRDGCRHVRGSDLMKGSVMAPAEYRLCDVSLDRSFGGRDARIEREQALAVIDLLESNTFTPVDHDGGPYRLRIEAVDGRLALDVADDEGEHVVSHYLSLTPFRRLLKDYTRICES</sequence>
<organism evidence="8 9">
    <name type="scientific">Rhizobium giardinii</name>
    <dbReference type="NCBI Taxonomy" id="56731"/>
    <lineage>
        <taxon>Bacteria</taxon>
        <taxon>Pseudomonadati</taxon>
        <taxon>Pseudomonadota</taxon>
        <taxon>Alphaproteobacteria</taxon>
        <taxon>Hyphomicrobiales</taxon>
        <taxon>Rhizobiaceae</taxon>
        <taxon>Rhizobium/Agrobacterium group</taxon>
        <taxon>Rhizobium</taxon>
    </lineage>
</organism>
<dbReference type="InterPro" id="IPR020616">
    <property type="entry name" value="Thiolase_N"/>
</dbReference>
<dbReference type="PANTHER" id="PTHR18919:SF107">
    <property type="entry name" value="ACETYL-COA ACETYLTRANSFERASE, CYTOSOLIC"/>
    <property type="match status" value="1"/>
</dbReference>
<evidence type="ECO:0000256" key="4">
    <source>
        <dbReference type="RuleBase" id="RU003557"/>
    </source>
</evidence>
<proteinExistence type="inferred from homology"/>
<accession>A0A7W8UH73</accession>
<dbReference type="InterPro" id="IPR008321">
    <property type="entry name" value="UCP032146"/>
</dbReference>
<feature type="region of interest" description="Disordered" evidence="5">
    <location>
        <begin position="336"/>
        <end position="360"/>
    </location>
</feature>
<dbReference type="PANTHER" id="PTHR18919">
    <property type="entry name" value="ACETYL-COA C-ACYLTRANSFERASE"/>
    <property type="match status" value="1"/>
</dbReference>
<dbReference type="AlphaFoldDB" id="A0A7W8UH73"/>
<evidence type="ECO:0000313" key="8">
    <source>
        <dbReference type="EMBL" id="MBB5538764.1"/>
    </source>
</evidence>
<dbReference type="Pfam" id="PF00108">
    <property type="entry name" value="Thiolase_N"/>
    <property type="match status" value="1"/>
</dbReference>
<evidence type="ECO:0000259" key="6">
    <source>
        <dbReference type="Pfam" id="PF00108"/>
    </source>
</evidence>
<gene>
    <name evidence="8" type="ORF">GGD55_005504</name>
</gene>
<dbReference type="NCBIfam" id="TIGR01930">
    <property type="entry name" value="AcCoA-C-Actrans"/>
    <property type="match status" value="1"/>
</dbReference>
<feature type="domain" description="Thiolase C-terminal" evidence="7">
    <location>
        <begin position="271"/>
        <end position="327"/>
    </location>
</feature>
<dbReference type="Pfam" id="PF06793">
    <property type="entry name" value="UPF0262"/>
    <property type="match status" value="1"/>
</dbReference>
<dbReference type="SUPFAM" id="SSF53901">
    <property type="entry name" value="Thiolase-like"/>
    <property type="match status" value="2"/>
</dbReference>
<dbReference type="PROSITE" id="PS00098">
    <property type="entry name" value="THIOLASE_1"/>
    <property type="match status" value="1"/>
</dbReference>
<evidence type="ECO:0000256" key="2">
    <source>
        <dbReference type="ARBA" id="ARBA00022679"/>
    </source>
</evidence>
<dbReference type="Pfam" id="PF02803">
    <property type="entry name" value="Thiolase_C"/>
    <property type="match status" value="1"/>
</dbReference>
<dbReference type="CDD" id="cd00751">
    <property type="entry name" value="thiolase"/>
    <property type="match status" value="1"/>
</dbReference>
<reference evidence="8 9" key="1">
    <citation type="submission" date="2020-08" db="EMBL/GenBank/DDBJ databases">
        <title>Genomic Encyclopedia of Type Strains, Phase IV (KMG-V): Genome sequencing to study the core and pangenomes of soil and plant-associated prokaryotes.</title>
        <authorList>
            <person name="Whitman W."/>
        </authorList>
    </citation>
    <scope>NUCLEOTIDE SEQUENCE [LARGE SCALE GENOMIC DNA]</scope>
    <source>
        <strain evidence="8 9">SEMIA 4084</strain>
    </source>
</reference>
<keyword evidence="9" id="KW-1185">Reference proteome</keyword>
<evidence type="ECO:0000256" key="1">
    <source>
        <dbReference type="ARBA" id="ARBA00010982"/>
    </source>
</evidence>
<comment type="similarity">
    <text evidence="1 4">Belongs to the thiolase-like superfamily. Thiolase family.</text>
</comment>
<dbReference type="GO" id="GO:0003988">
    <property type="term" value="F:acetyl-CoA C-acyltransferase activity"/>
    <property type="evidence" value="ECO:0007669"/>
    <property type="project" value="UniProtKB-ARBA"/>
</dbReference>
<dbReference type="InterPro" id="IPR020617">
    <property type="entry name" value="Thiolase_C"/>
</dbReference>
<dbReference type="InterPro" id="IPR016039">
    <property type="entry name" value="Thiolase-like"/>
</dbReference>
<dbReference type="InterPro" id="IPR020615">
    <property type="entry name" value="Thiolase_acyl_enz_int_AS"/>
</dbReference>
<evidence type="ECO:0000256" key="5">
    <source>
        <dbReference type="SAM" id="MobiDB-lite"/>
    </source>
</evidence>
<dbReference type="InterPro" id="IPR002155">
    <property type="entry name" value="Thiolase"/>
</dbReference>
<feature type="domain" description="Thiolase N-terminal" evidence="6">
    <location>
        <begin position="6"/>
        <end position="262"/>
    </location>
</feature>
<protein>
    <submittedName>
        <fullName evidence="8">Acetyl-CoA acetyltransferase family protein</fullName>
    </submittedName>
</protein>
<evidence type="ECO:0000256" key="3">
    <source>
        <dbReference type="ARBA" id="ARBA00023315"/>
    </source>
</evidence>
<comment type="caution">
    <text evidence="8">The sequence shown here is derived from an EMBL/GenBank/DDBJ whole genome shotgun (WGS) entry which is preliminary data.</text>
</comment>
<feature type="compositionally biased region" description="Basic residues" evidence="5">
    <location>
        <begin position="337"/>
        <end position="359"/>
    </location>
</feature>
<evidence type="ECO:0000313" key="9">
    <source>
        <dbReference type="Proteomes" id="UP000585507"/>
    </source>
</evidence>
<dbReference type="Proteomes" id="UP000585507">
    <property type="component" value="Unassembled WGS sequence"/>
</dbReference>
<evidence type="ECO:0000259" key="7">
    <source>
        <dbReference type="Pfam" id="PF02803"/>
    </source>
</evidence>
<dbReference type="EMBL" id="JACHBK010000015">
    <property type="protein sequence ID" value="MBB5538764.1"/>
    <property type="molecule type" value="Genomic_DNA"/>
</dbReference>
<keyword evidence="3 4" id="KW-0012">Acyltransferase</keyword>
<dbReference type="Gene3D" id="3.40.47.10">
    <property type="match status" value="2"/>
</dbReference>
<name>A0A7W8UH73_9HYPH</name>